<feature type="region of interest" description="Disordered" evidence="3">
    <location>
        <begin position="107"/>
        <end position="133"/>
    </location>
</feature>
<name>A0A9P9G312_FUSSL</name>
<dbReference type="InterPro" id="IPR007219">
    <property type="entry name" value="XnlR_reg_dom"/>
</dbReference>
<dbReference type="Proteomes" id="UP000736672">
    <property type="component" value="Unassembled WGS sequence"/>
</dbReference>
<organism evidence="5 6">
    <name type="scientific">Fusarium solani</name>
    <name type="common">Filamentous fungus</name>
    <dbReference type="NCBI Taxonomy" id="169388"/>
    <lineage>
        <taxon>Eukaryota</taxon>
        <taxon>Fungi</taxon>
        <taxon>Dikarya</taxon>
        <taxon>Ascomycota</taxon>
        <taxon>Pezizomycotina</taxon>
        <taxon>Sordariomycetes</taxon>
        <taxon>Hypocreomycetidae</taxon>
        <taxon>Hypocreales</taxon>
        <taxon>Nectriaceae</taxon>
        <taxon>Fusarium</taxon>
        <taxon>Fusarium solani species complex</taxon>
    </lineage>
</organism>
<dbReference type="InterPro" id="IPR036864">
    <property type="entry name" value="Zn2-C6_fun-type_DNA-bd_sf"/>
</dbReference>
<gene>
    <name evidence="5" type="ORF">B0J15DRAFT_505917</name>
</gene>
<feature type="compositionally biased region" description="Polar residues" evidence="3">
    <location>
        <begin position="654"/>
        <end position="665"/>
    </location>
</feature>
<reference evidence="5" key="1">
    <citation type="journal article" date="2021" name="Nat. Commun.">
        <title>Genetic determinants of endophytism in the Arabidopsis root mycobiome.</title>
        <authorList>
            <person name="Mesny F."/>
            <person name="Miyauchi S."/>
            <person name="Thiergart T."/>
            <person name="Pickel B."/>
            <person name="Atanasova L."/>
            <person name="Karlsson M."/>
            <person name="Huettel B."/>
            <person name="Barry K.W."/>
            <person name="Haridas S."/>
            <person name="Chen C."/>
            <person name="Bauer D."/>
            <person name="Andreopoulos W."/>
            <person name="Pangilinan J."/>
            <person name="LaButti K."/>
            <person name="Riley R."/>
            <person name="Lipzen A."/>
            <person name="Clum A."/>
            <person name="Drula E."/>
            <person name="Henrissat B."/>
            <person name="Kohler A."/>
            <person name="Grigoriev I.V."/>
            <person name="Martin F.M."/>
            <person name="Hacquard S."/>
        </authorList>
    </citation>
    <scope>NUCLEOTIDE SEQUENCE</scope>
    <source>
        <strain evidence="5">FSSC 5 MPI-SDFR-AT-0091</strain>
    </source>
</reference>
<sequence>MPLSNDRPHRRAHVACKACNARKVRCTVTLSGPPCANCAVDNVLCEIQSRKRRRNTDLLPEVPGSEAQDSPGPSQHGQPTPEVHTSQTESPQHGTVVVATDYEQPQWERPGELDGHTSPNHLPQAQNHTSDVASRETIPVGHEAAGYEAPSAPSAETHQPEHIEGFDTPASSAIANDTSAWAETLEEGESHVNRVPFYPGDKRGPAFVIDICNPQRSTNSNHAFVAMPSMESLRPEEIEYLRFKGCFSLPPRELREALVRAYFHYTHPFEPVLDPEDFFNKYSKGHVSLLLLWSMFVSAASFIDDKLFAESFYDSQLAFKRTAYQRAKALYDADYEKSKLTLIQSVFLMGHFYANAEDRMGPWHWNGIALSLSHTIGLHMLTSPAREGIQPSWRRLWWCIYYREVWLSLGQGRPMRISLDHCSTPMPGPYDTSPVCPPEYRYYLPEQLGTLLGMWLGLIRVTHVLGRILSTNYVIKGAKPSRNDIERDENEIRANWFPDGKYDQSSVLASHLYQFRLHVQAAIIALYRPFLRETPHGVLEDHVDSWQTLANNKVRAAASDATSAVNSMMAENLIKSTQTVAILALGPPMQVHLLELTSSRQSSSQLARHNLALCMLALDGMRKSYISADAAYKLFDRARSMVEKTRQEAEAASRESTAVPETQGIESTRWLDDSEGYDFASTGIFSAFWTPFATFIPDDFSGGSS</sequence>
<comment type="caution">
    <text evidence="5">The sequence shown here is derived from an EMBL/GenBank/DDBJ whole genome shotgun (WGS) entry which is preliminary data.</text>
</comment>
<dbReference type="PROSITE" id="PS50048">
    <property type="entry name" value="ZN2_CY6_FUNGAL_2"/>
    <property type="match status" value="1"/>
</dbReference>
<keyword evidence="1" id="KW-0479">Metal-binding</keyword>
<dbReference type="OrthoDB" id="4161332at2759"/>
<accession>A0A9P9G312</accession>
<feature type="region of interest" description="Disordered" evidence="3">
    <location>
        <begin position="55"/>
        <end position="93"/>
    </location>
</feature>
<dbReference type="GO" id="GO:0000981">
    <property type="term" value="F:DNA-binding transcription factor activity, RNA polymerase II-specific"/>
    <property type="evidence" value="ECO:0007669"/>
    <property type="project" value="InterPro"/>
</dbReference>
<evidence type="ECO:0000256" key="3">
    <source>
        <dbReference type="SAM" id="MobiDB-lite"/>
    </source>
</evidence>
<dbReference type="InterPro" id="IPR001138">
    <property type="entry name" value="Zn2Cys6_DnaBD"/>
</dbReference>
<dbReference type="SMART" id="SM00066">
    <property type="entry name" value="GAL4"/>
    <property type="match status" value="1"/>
</dbReference>
<dbReference type="AlphaFoldDB" id="A0A9P9G312"/>
<keyword evidence="6" id="KW-1185">Reference proteome</keyword>
<dbReference type="SUPFAM" id="SSF57701">
    <property type="entry name" value="Zn2/Cys6 DNA-binding domain"/>
    <property type="match status" value="1"/>
</dbReference>
<evidence type="ECO:0000313" key="5">
    <source>
        <dbReference type="EMBL" id="KAH7231561.1"/>
    </source>
</evidence>
<dbReference type="Pfam" id="PF00172">
    <property type="entry name" value="Zn_clus"/>
    <property type="match status" value="1"/>
</dbReference>
<evidence type="ECO:0000256" key="1">
    <source>
        <dbReference type="ARBA" id="ARBA00022723"/>
    </source>
</evidence>
<feature type="compositionally biased region" description="Polar residues" evidence="3">
    <location>
        <begin position="67"/>
        <end position="93"/>
    </location>
</feature>
<feature type="region of interest" description="Disordered" evidence="3">
    <location>
        <begin position="147"/>
        <end position="171"/>
    </location>
</feature>
<dbReference type="Gene3D" id="4.10.240.10">
    <property type="entry name" value="Zn(2)-C6 fungal-type DNA-binding domain"/>
    <property type="match status" value="1"/>
</dbReference>
<protein>
    <submittedName>
        <fullName evidence="5">Fungal-specific transcription factor domain-containing protein</fullName>
    </submittedName>
</protein>
<feature type="compositionally biased region" description="Polar residues" evidence="3">
    <location>
        <begin position="117"/>
        <end position="132"/>
    </location>
</feature>
<dbReference type="InterPro" id="IPR052761">
    <property type="entry name" value="Fungal_Detox/Toxin_TFs"/>
</dbReference>
<dbReference type="GO" id="GO:0003677">
    <property type="term" value="F:DNA binding"/>
    <property type="evidence" value="ECO:0007669"/>
    <property type="project" value="InterPro"/>
</dbReference>
<evidence type="ECO:0000313" key="6">
    <source>
        <dbReference type="Proteomes" id="UP000736672"/>
    </source>
</evidence>
<dbReference type="PANTHER" id="PTHR47425">
    <property type="entry name" value="FARB-RELATED"/>
    <property type="match status" value="1"/>
</dbReference>
<dbReference type="PANTHER" id="PTHR47425:SF3">
    <property type="entry name" value="ZN(II)2CYS6 TRANSCRIPTION FACTOR (EUROFUNG)"/>
    <property type="match status" value="1"/>
</dbReference>
<keyword evidence="2" id="KW-0539">Nucleus</keyword>
<feature type="domain" description="Zn(2)-C6 fungal-type" evidence="4">
    <location>
        <begin position="15"/>
        <end position="47"/>
    </location>
</feature>
<feature type="region of interest" description="Disordered" evidence="3">
    <location>
        <begin position="646"/>
        <end position="665"/>
    </location>
</feature>
<proteinExistence type="predicted"/>
<dbReference type="GO" id="GO:0008270">
    <property type="term" value="F:zinc ion binding"/>
    <property type="evidence" value="ECO:0007669"/>
    <property type="project" value="InterPro"/>
</dbReference>
<dbReference type="GO" id="GO:0006351">
    <property type="term" value="P:DNA-templated transcription"/>
    <property type="evidence" value="ECO:0007669"/>
    <property type="project" value="InterPro"/>
</dbReference>
<evidence type="ECO:0000259" key="4">
    <source>
        <dbReference type="PROSITE" id="PS50048"/>
    </source>
</evidence>
<dbReference type="EMBL" id="JAGTJS010000032">
    <property type="protein sequence ID" value="KAH7231561.1"/>
    <property type="molecule type" value="Genomic_DNA"/>
</dbReference>
<evidence type="ECO:0000256" key="2">
    <source>
        <dbReference type="ARBA" id="ARBA00023242"/>
    </source>
</evidence>
<dbReference type="CDD" id="cd00067">
    <property type="entry name" value="GAL4"/>
    <property type="match status" value="1"/>
</dbReference>
<dbReference type="SMART" id="SM00906">
    <property type="entry name" value="Fungal_trans"/>
    <property type="match status" value="1"/>
</dbReference>
<dbReference type="Pfam" id="PF04082">
    <property type="entry name" value="Fungal_trans"/>
    <property type="match status" value="1"/>
</dbReference>
<dbReference type="CDD" id="cd12148">
    <property type="entry name" value="fungal_TF_MHR"/>
    <property type="match status" value="1"/>
</dbReference>